<sequence>MKKRIWHLSRCVVVCTAFLFVQQFIQSQVSNPSTWESFVQSNANISIRDTFRMQTFEGLASDNWDYAITGEALIEDISGVKDIPNSHGNYGLRMPMNTQAAFEHFTLTDHQDIKISIRKGGILLVEGEGMRARTYRKGETSYPSLVPTIGESGINPFKTTDIKNNPPGLDLIVPTPAANTKNGYYYVDSVYAHGMIPTYSLFTGNSDWNHEDHWSHLPAYRHRNALINGNISINTNISCKDIFIGNGNIHILPTGNLSANNLTIYPNDGTLASSSTLRSSGTINISGKITIERTFAQKGKWYFISFPFDVFASGIDPDFQLGDDKSDTNGNYFYVQTYNGEKRANSQSPSNNWEVIPRTIINTSQPIFKKNKGYLIAIDASADRQNLRFSSKAGDIPIDFGKNGQASIPVSINNQSQNQNHNGWYLCGNPLPAPLSLSQIESNSALDGYIYIYDGSTYQPYVIGSDFAIPPFSAFFVKANKSTSLSVYNTSEPANYKLLSTNAPISFPTSEPQAQQDSPVSNQVFSFPELSYQLENKTLFITNLPSPGKVELFTPAGILVFTQAVQAGNPILPIPLPQGLYILIIQTEHYRAQYKCVLTS</sequence>
<name>A0A173TBW7_PARDI</name>
<dbReference type="Proteomes" id="UP000095591">
    <property type="component" value="Unassembled WGS sequence"/>
</dbReference>
<evidence type="ECO:0000313" key="1">
    <source>
        <dbReference type="EMBL" id="CUN00191.1"/>
    </source>
</evidence>
<dbReference type="AlphaFoldDB" id="A0A173TBW7"/>
<reference evidence="1 2" key="1">
    <citation type="submission" date="2015-09" db="EMBL/GenBank/DDBJ databases">
        <authorList>
            <consortium name="Pathogen Informatics"/>
        </authorList>
    </citation>
    <scope>NUCLEOTIDE SEQUENCE [LARGE SCALE GENOMIC DNA]</scope>
    <source>
        <strain evidence="1 2">2789STDY5608872</strain>
    </source>
</reference>
<accession>A0A173TBW7</accession>
<dbReference type="EMBL" id="CYXP01000002">
    <property type="protein sequence ID" value="CUN00191.1"/>
    <property type="molecule type" value="Genomic_DNA"/>
</dbReference>
<gene>
    <name evidence="1" type="ORF">ERS852429_01523</name>
</gene>
<proteinExistence type="predicted"/>
<dbReference type="RefSeq" id="WP_057319146.1">
    <property type="nucleotide sequence ID" value="NZ_CYXP01000002.1"/>
</dbReference>
<organism evidence="1 2">
    <name type="scientific">Parabacteroides distasonis</name>
    <dbReference type="NCBI Taxonomy" id="823"/>
    <lineage>
        <taxon>Bacteria</taxon>
        <taxon>Pseudomonadati</taxon>
        <taxon>Bacteroidota</taxon>
        <taxon>Bacteroidia</taxon>
        <taxon>Bacteroidales</taxon>
        <taxon>Tannerellaceae</taxon>
        <taxon>Parabacteroides</taxon>
    </lineage>
</organism>
<evidence type="ECO:0000313" key="2">
    <source>
        <dbReference type="Proteomes" id="UP000095591"/>
    </source>
</evidence>
<protein>
    <submittedName>
        <fullName evidence="1">Por secretion system C-terminal sorting domain</fullName>
    </submittedName>
</protein>